<protein>
    <submittedName>
        <fullName evidence="1">Uncharacterized protein</fullName>
    </submittedName>
</protein>
<gene>
    <name evidence="1" type="ORF">SDC9_199346</name>
</gene>
<evidence type="ECO:0000313" key="1">
    <source>
        <dbReference type="EMBL" id="MPN51697.1"/>
    </source>
</evidence>
<organism evidence="1">
    <name type="scientific">bioreactor metagenome</name>
    <dbReference type="NCBI Taxonomy" id="1076179"/>
    <lineage>
        <taxon>unclassified sequences</taxon>
        <taxon>metagenomes</taxon>
        <taxon>ecological metagenomes</taxon>
    </lineage>
</organism>
<comment type="caution">
    <text evidence="1">The sequence shown here is derived from an EMBL/GenBank/DDBJ whole genome shotgun (WGS) entry which is preliminary data.</text>
</comment>
<proteinExistence type="predicted"/>
<reference evidence="1" key="1">
    <citation type="submission" date="2019-08" db="EMBL/GenBank/DDBJ databases">
        <authorList>
            <person name="Kucharzyk K."/>
            <person name="Murdoch R.W."/>
            <person name="Higgins S."/>
            <person name="Loffler F."/>
        </authorList>
    </citation>
    <scope>NUCLEOTIDE SEQUENCE</scope>
</reference>
<sequence>MLFGPECFPGCQHQLRGHVLIAEDLAAGLFVAAADLVERADEPLDVLVFISDGNVSQKVAQVTELDLDVILIMEDVMHFYAGQAQIARVDRELGGVEVKNGIAVDQLIRIHQIVADLLDLLPGVGGVLLYFFKYFLPAQGQAAPGYIQ</sequence>
<accession>A0A645IKB1</accession>
<name>A0A645IKB1_9ZZZZ</name>
<dbReference type="EMBL" id="VSSQ01117079">
    <property type="protein sequence ID" value="MPN51697.1"/>
    <property type="molecule type" value="Genomic_DNA"/>
</dbReference>
<dbReference type="AlphaFoldDB" id="A0A645IKB1"/>